<dbReference type="SUPFAM" id="SSF52425">
    <property type="entry name" value="Cryptochrome/photolyase, N-terminal domain"/>
    <property type="match status" value="1"/>
</dbReference>
<reference evidence="2" key="1">
    <citation type="submission" date="2020-12" db="EMBL/GenBank/DDBJ databases">
        <authorList>
            <person name="Iha C."/>
        </authorList>
    </citation>
    <scope>NUCLEOTIDE SEQUENCE</scope>
</reference>
<evidence type="ECO:0000313" key="3">
    <source>
        <dbReference type="Proteomes" id="UP000708148"/>
    </source>
</evidence>
<dbReference type="OrthoDB" id="408373at2759"/>
<dbReference type="EMBL" id="CAJHUC010001444">
    <property type="protein sequence ID" value="CAD7701138.1"/>
    <property type="molecule type" value="Genomic_DNA"/>
</dbReference>
<dbReference type="PROSITE" id="PS51645">
    <property type="entry name" value="PHR_CRY_ALPHA_BETA"/>
    <property type="match status" value="1"/>
</dbReference>
<dbReference type="Pfam" id="PF00875">
    <property type="entry name" value="DNA_photolyase"/>
    <property type="match status" value="1"/>
</dbReference>
<gene>
    <name evidence="2" type="ORF">OSTQU699_LOCUS6497</name>
</gene>
<evidence type="ECO:0000259" key="1">
    <source>
        <dbReference type="PROSITE" id="PS51645"/>
    </source>
</evidence>
<feature type="domain" description="Photolyase/cryptochrome alpha/beta" evidence="1">
    <location>
        <begin position="78"/>
        <end position="207"/>
    </location>
</feature>
<dbReference type="InterPro" id="IPR014729">
    <property type="entry name" value="Rossmann-like_a/b/a_fold"/>
</dbReference>
<dbReference type="PRINTS" id="PR00412">
    <property type="entry name" value="EPOXHYDRLASE"/>
</dbReference>
<dbReference type="Gene3D" id="3.40.50.1820">
    <property type="entry name" value="alpha/beta hydrolase"/>
    <property type="match status" value="1"/>
</dbReference>
<accession>A0A8S1J194</accession>
<sequence>MSAFGRPPVGCSNTKLQQPTMLVKAGSPTTRAPCSAPQRCPPLGALKEESLAHRGRGSALSAMPPTMEAVQPANGSSGCVLVWFKNDLRLDDHPGLFEAASAGAAVVPFYCVDPKVAGQLRRIPGGVELLWGALDCLRRGLRELGSDLVIRVGDAQGAVRALAVECGATVVAAHDDVEESLASLIGYVGDGLQDEGVRLQLWKAPIWEDESYVDDFAEFQKGRGMALEPLPRPSALPEVSPAIESGDLPDVTELRRLLDAPTSSVVQQAVNKGFDPLARDCSPLWLQFAAELTSSPDSALQAIREYLVGQQRGGPTNGKSTLQELIAYVREPRLGGVCFSAIFSSTMLLGLVSPRLVHKEACDVAGTSYLPMGLFGANETSLNVLREVEMTDFHAQAARMSYSSFSNGYSLGLGVRYWRWKSGHLMEYVVAEPDDATDDTPAILLVHGFGASSFHWRRNIGPLRDAGYRVFCPTLPGYGRSEKPSMRYSQEVWSEYVKDFIVEVVGQPVVLGGNSIGGYMSASVAGQNPSLVHGLILFNSAGPVDPTYSPEKGGSAPPRNPPPKIVVDAVANGLLWYLQTTAGRTLKSLYPTNPQNVDAALEYDIMRAGTAPNALSVLKSVFFLKPPPPLNYVVRDLYGGPVLVLQGVLDPLNDAGDRAAKLDSSCPNVEVKLLQAGHCPHDEVPDEVNDEILQFVGKLSIDKPRQAAVEEAVV</sequence>
<comment type="caution">
    <text evidence="2">The sequence shown here is derived from an EMBL/GenBank/DDBJ whole genome shotgun (WGS) entry which is preliminary data.</text>
</comment>
<dbReference type="GO" id="GO:0003824">
    <property type="term" value="F:catalytic activity"/>
    <property type="evidence" value="ECO:0007669"/>
    <property type="project" value="InterPro"/>
</dbReference>
<dbReference type="Gene3D" id="3.40.50.620">
    <property type="entry name" value="HUPs"/>
    <property type="match status" value="1"/>
</dbReference>
<name>A0A8S1J194_9CHLO</name>
<dbReference type="PANTHER" id="PTHR47832">
    <property type="entry name" value="DNA PHOTOLYASE"/>
    <property type="match status" value="1"/>
</dbReference>
<dbReference type="InterPro" id="IPR029058">
    <property type="entry name" value="AB_hydrolase_fold"/>
</dbReference>
<dbReference type="Pfam" id="PF12697">
    <property type="entry name" value="Abhydrolase_6"/>
    <property type="match status" value="1"/>
</dbReference>
<evidence type="ECO:0000313" key="2">
    <source>
        <dbReference type="EMBL" id="CAD7701138.1"/>
    </source>
</evidence>
<dbReference type="AlphaFoldDB" id="A0A8S1J194"/>
<dbReference type="InterPro" id="IPR036155">
    <property type="entry name" value="Crypto/Photolyase_N_sf"/>
</dbReference>
<proteinExistence type="predicted"/>
<dbReference type="InterPro" id="IPR000073">
    <property type="entry name" value="AB_hydrolase_1"/>
</dbReference>
<dbReference type="Proteomes" id="UP000708148">
    <property type="component" value="Unassembled WGS sequence"/>
</dbReference>
<protein>
    <recommendedName>
        <fullName evidence="1">Photolyase/cryptochrome alpha/beta domain-containing protein</fullName>
    </recommendedName>
</protein>
<dbReference type="SUPFAM" id="SSF53474">
    <property type="entry name" value="alpha/beta-Hydrolases"/>
    <property type="match status" value="1"/>
</dbReference>
<dbReference type="PRINTS" id="PR00111">
    <property type="entry name" value="ABHYDROLASE"/>
</dbReference>
<organism evidence="2 3">
    <name type="scientific">Ostreobium quekettii</name>
    <dbReference type="NCBI Taxonomy" id="121088"/>
    <lineage>
        <taxon>Eukaryota</taxon>
        <taxon>Viridiplantae</taxon>
        <taxon>Chlorophyta</taxon>
        <taxon>core chlorophytes</taxon>
        <taxon>Ulvophyceae</taxon>
        <taxon>TCBD clade</taxon>
        <taxon>Bryopsidales</taxon>
        <taxon>Ostreobineae</taxon>
        <taxon>Ostreobiaceae</taxon>
        <taxon>Ostreobium</taxon>
    </lineage>
</organism>
<dbReference type="InterPro" id="IPR006050">
    <property type="entry name" value="DNA_photolyase_N"/>
</dbReference>
<dbReference type="PANTHER" id="PTHR47832:SF1">
    <property type="entry name" value="DNA PHOTOLYASE"/>
    <property type="match status" value="1"/>
</dbReference>
<keyword evidence="3" id="KW-1185">Reference proteome</keyword>
<dbReference type="InterPro" id="IPR000639">
    <property type="entry name" value="Epox_hydrolase-like"/>
</dbReference>